<organism evidence="3 4">
    <name type="scientific">Quercus lobata</name>
    <name type="common">Valley oak</name>
    <dbReference type="NCBI Taxonomy" id="97700"/>
    <lineage>
        <taxon>Eukaryota</taxon>
        <taxon>Viridiplantae</taxon>
        <taxon>Streptophyta</taxon>
        <taxon>Embryophyta</taxon>
        <taxon>Tracheophyta</taxon>
        <taxon>Spermatophyta</taxon>
        <taxon>Magnoliopsida</taxon>
        <taxon>eudicotyledons</taxon>
        <taxon>Gunneridae</taxon>
        <taxon>Pentapetalae</taxon>
        <taxon>rosids</taxon>
        <taxon>fabids</taxon>
        <taxon>Fagales</taxon>
        <taxon>Fagaceae</taxon>
        <taxon>Quercus</taxon>
    </lineage>
</organism>
<dbReference type="Gramene" id="QL02p074840:mrna">
    <property type="protein sequence ID" value="QL02p074840:mrna:CDS:1"/>
    <property type="gene ID" value="QL02p074840"/>
</dbReference>
<dbReference type="OMA" id="WHASYAN"/>
<dbReference type="Proteomes" id="UP000594261">
    <property type="component" value="Chromosome 2"/>
</dbReference>
<reference evidence="4" key="1">
    <citation type="journal article" date="2016" name="G3 (Bethesda)">
        <title>First Draft Assembly and Annotation of the Genome of a California Endemic Oak Quercus lobata Nee (Fagaceae).</title>
        <authorList>
            <person name="Sork V.L."/>
            <person name="Fitz-Gibbon S.T."/>
            <person name="Puiu D."/>
            <person name="Crepeau M."/>
            <person name="Gugger P.F."/>
            <person name="Sherman R."/>
            <person name="Stevens K."/>
            <person name="Langley C.H."/>
            <person name="Pellegrini M."/>
            <person name="Salzberg S.L."/>
        </authorList>
    </citation>
    <scope>NUCLEOTIDE SEQUENCE [LARGE SCALE GENOMIC DNA]</scope>
    <source>
        <strain evidence="4">cv. SW786</strain>
    </source>
</reference>
<protein>
    <recommendedName>
        <fullName evidence="5">Disease resistance protein</fullName>
    </recommendedName>
</protein>
<accession>A0A7N2KZN5</accession>
<reference evidence="3" key="2">
    <citation type="submission" date="2021-01" db="UniProtKB">
        <authorList>
            <consortium name="EnsemblPlants"/>
        </authorList>
    </citation>
    <scope>IDENTIFICATION</scope>
</reference>
<keyword evidence="1" id="KW-0175">Coiled coil</keyword>
<dbReference type="EnsemblPlants" id="QL02p074840:mrna">
    <property type="protein sequence ID" value="QL02p074840:mrna:CDS:1"/>
    <property type="gene ID" value="QL02p074840"/>
</dbReference>
<sequence length="166" mass="18565">MGNLFSISIDLGSCCFNCMAWHASYANLEKNLKELSSQLEKLLELRNDVKQQVEVAEGQQMKPMEQVQGWLKRVEECEKEVNKLINIDGNQEVRKVHDEGRNCRNCKSSYKLGKIVIGKLHKVKDLMKEGNFDGKVAHKVPLPTEKTTALEPSLNSGPALGKNIGG</sequence>
<evidence type="ECO:0000313" key="3">
    <source>
        <dbReference type="EnsemblPlants" id="QL02p074840:mrna:CDS:1"/>
    </source>
</evidence>
<name>A0A7N2KZN5_QUELO</name>
<proteinExistence type="predicted"/>
<feature type="coiled-coil region" evidence="1">
    <location>
        <begin position="25"/>
        <end position="59"/>
    </location>
</feature>
<dbReference type="InParanoid" id="A0A7N2KZN5"/>
<evidence type="ECO:0000313" key="4">
    <source>
        <dbReference type="Proteomes" id="UP000594261"/>
    </source>
</evidence>
<evidence type="ECO:0008006" key="5">
    <source>
        <dbReference type="Google" id="ProtNLM"/>
    </source>
</evidence>
<dbReference type="AlphaFoldDB" id="A0A7N2KZN5"/>
<keyword evidence="4" id="KW-1185">Reference proteome</keyword>
<evidence type="ECO:0000256" key="2">
    <source>
        <dbReference type="SAM" id="MobiDB-lite"/>
    </source>
</evidence>
<feature type="region of interest" description="Disordered" evidence="2">
    <location>
        <begin position="145"/>
        <end position="166"/>
    </location>
</feature>
<evidence type="ECO:0000256" key="1">
    <source>
        <dbReference type="SAM" id="Coils"/>
    </source>
</evidence>